<dbReference type="GO" id="GO:0005737">
    <property type="term" value="C:cytoplasm"/>
    <property type="evidence" value="ECO:0007669"/>
    <property type="project" value="TreeGrafter"/>
</dbReference>
<dbReference type="InterPro" id="IPR036412">
    <property type="entry name" value="HAD-like_sf"/>
</dbReference>
<reference evidence="1 2" key="1">
    <citation type="journal article" date="2011" name="J. Biotechnol.">
        <title>The complete genome sequence of the dominant Sinorhizobium meliloti field isolate SM11 extends the S. meliloti pan-genome.</title>
        <authorList>
            <person name="Schneiker-Bekel S."/>
            <person name="Wibberg D."/>
            <person name="Bekel T."/>
            <person name="Blom J."/>
            <person name="Linke B."/>
            <person name="Neuweger H."/>
            <person name="Stiens M."/>
            <person name="Vorholter F.J."/>
            <person name="Weidner S."/>
            <person name="Goesmann A."/>
            <person name="Puhler A."/>
            <person name="Schluter A."/>
        </authorList>
    </citation>
    <scope>NUCLEOTIDE SEQUENCE [LARGE SCALE GENOMIC DNA]</scope>
    <source>
        <strain evidence="1 2">SM11</strain>
    </source>
</reference>
<dbReference type="GO" id="GO:0016791">
    <property type="term" value="F:phosphatase activity"/>
    <property type="evidence" value="ECO:0007669"/>
    <property type="project" value="TreeGrafter"/>
</dbReference>
<dbReference type="InterPro" id="IPR006356">
    <property type="entry name" value="HAD-SF_hydro_IIA_hyp3"/>
</dbReference>
<accession>F7X9A7</accession>
<dbReference type="SUPFAM" id="SSF56784">
    <property type="entry name" value="HAD-like"/>
    <property type="match status" value="1"/>
</dbReference>
<protein>
    <recommendedName>
        <fullName evidence="3">HAD-superfamily hydrolase, subfamily IIA</fullName>
    </recommendedName>
</protein>
<dbReference type="NCBIfam" id="TIGR01460">
    <property type="entry name" value="HAD-SF-IIA"/>
    <property type="match status" value="1"/>
</dbReference>
<dbReference type="AlphaFoldDB" id="F7X9A7"/>
<dbReference type="Pfam" id="PF13344">
    <property type="entry name" value="Hydrolase_6"/>
    <property type="match status" value="1"/>
</dbReference>
<dbReference type="EMBL" id="CP001830">
    <property type="protein sequence ID" value="AEH77731.1"/>
    <property type="molecule type" value="Genomic_DNA"/>
</dbReference>
<dbReference type="CDD" id="cd07525">
    <property type="entry name" value="HAD_like"/>
    <property type="match status" value="1"/>
</dbReference>
<evidence type="ECO:0000313" key="1">
    <source>
        <dbReference type="EMBL" id="AEH77731.1"/>
    </source>
</evidence>
<dbReference type="KEGG" id="smx:SM11_chr0450"/>
<dbReference type="Pfam" id="PF13242">
    <property type="entry name" value="Hydrolase_like"/>
    <property type="match status" value="1"/>
</dbReference>
<sequence>MSAGKPSLQEASMAVRINSFREIAGRYDVVLCDVWGVLHNGIQAFASACEALAEARAQGLTVVLITNSPRPHPGVTVQIRGLGVPDEAYDRIVTSGDVTQALIAAADNRIFFIGADRDLPLLEGLGTEIVSADEAETIVCAGFYDDETETPEHYRATLTGLAKRKIPFICANPDLVVERGHRLIPCAGAIAKLYEELGGEARIAGKPYIAIYRAALAEAKAARGAFDLSRVIAIGDGMPTDVKGAQDAGFDLLYISAGIHAQEYMHESRTDEARLMAFLRQNGAQPKWWMPRLA</sequence>
<gene>
    <name evidence="1" type="ordered locus">SM11_chr0450</name>
</gene>
<dbReference type="Gene3D" id="3.40.50.1000">
    <property type="entry name" value="HAD superfamily/HAD-like"/>
    <property type="match status" value="2"/>
</dbReference>
<dbReference type="InterPro" id="IPR023214">
    <property type="entry name" value="HAD_sf"/>
</dbReference>
<dbReference type="PATRIC" id="fig|707241.3.peg.467"/>
<evidence type="ECO:0000313" key="2">
    <source>
        <dbReference type="Proteomes" id="UP000009045"/>
    </source>
</evidence>
<dbReference type="Proteomes" id="UP000009045">
    <property type="component" value="Chromosome"/>
</dbReference>
<proteinExistence type="predicted"/>
<dbReference type="NCBIfam" id="TIGR01459">
    <property type="entry name" value="HAD-SF-IIA-hyp4"/>
    <property type="match status" value="1"/>
</dbReference>
<dbReference type="PANTHER" id="PTHR19288:SF90">
    <property type="entry name" value="OS08G0542600 PROTEIN"/>
    <property type="match status" value="1"/>
</dbReference>
<dbReference type="InterPro" id="IPR006357">
    <property type="entry name" value="HAD-SF_hydro_IIA"/>
</dbReference>
<name>F7X9A7_SINMM</name>
<evidence type="ECO:0008006" key="3">
    <source>
        <dbReference type="Google" id="ProtNLM"/>
    </source>
</evidence>
<dbReference type="PANTHER" id="PTHR19288">
    <property type="entry name" value="4-NITROPHENYLPHOSPHATASE-RELATED"/>
    <property type="match status" value="1"/>
</dbReference>
<dbReference type="HOGENOM" id="CLU_043473_2_0_5"/>
<organism evidence="1 2">
    <name type="scientific">Sinorhizobium meliloti (strain SM11)</name>
    <dbReference type="NCBI Taxonomy" id="707241"/>
    <lineage>
        <taxon>Bacteria</taxon>
        <taxon>Pseudomonadati</taxon>
        <taxon>Pseudomonadota</taxon>
        <taxon>Alphaproteobacteria</taxon>
        <taxon>Hyphomicrobiales</taxon>
        <taxon>Rhizobiaceae</taxon>
        <taxon>Sinorhizobium/Ensifer group</taxon>
        <taxon>Sinorhizobium</taxon>
    </lineage>
</organism>